<dbReference type="SMART" id="SM00408">
    <property type="entry name" value="IGc2"/>
    <property type="match status" value="1"/>
</dbReference>
<dbReference type="SMART" id="SM00409">
    <property type="entry name" value="IG"/>
    <property type="match status" value="1"/>
</dbReference>
<dbReference type="OrthoDB" id="6430706at2759"/>
<dbReference type="InterPro" id="IPR003598">
    <property type="entry name" value="Ig_sub2"/>
</dbReference>
<organism evidence="1 2">
    <name type="scientific">Sarcoptes scabiei</name>
    <name type="common">Itch mite</name>
    <name type="synonym">Acarus scabiei</name>
    <dbReference type="NCBI Taxonomy" id="52283"/>
    <lineage>
        <taxon>Eukaryota</taxon>
        <taxon>Metazoa</taxon>
        <taxon>Ecdysozoa</taxon>
        <taxon>Arthropoda</taxon>
        <taxon>Chelicerata</taxon>
        <taxon>Arachnida</taxon>
        <taxon>Acari</taxon>
        <taxon>Acariformes</taxon>
        <taxon>Sarcoptiformes</taxon>
        <taxon>Astigmata</taxon>
        <taxon>Psoroptidia</taxon>
        <taxon>Sarcoptoidea</taxon>
        <taxon>Sarcoptidae</taxon>
        <taxon>Sarcoptinae</taxon>
        <taxon>Sarcoptes</taxon>
    </lineage>
</organism>
<name>A0A132A4F2_SARSC</name>
<dbReference type="InterPro" id="IPR036179">
    <property type="entry name" value="Ig-like_dom_sf"/>
</dbReference>
<dbReference type="AlphaFoldDB" id="A0A132A4F2"/>
<reference evidence="1 2" key="1">
    <citation type="journal article" date="2015" name="Parasit. Vectors">
        <title>Draft genome of the scabies mite.</title>
        <authorList>
            <person name="Rider S.D.Jr."/>
            <person name="Morgan M.S."/>
            <person name="Arlian L.G."/>
        </authorList>
    </citation>
    <scope>NUCLEOTIDE SEQUENCE [LARGE SCALE GENOMIC DNA]</scope>
    <source>
        <strain evidence="1">Arlian Lab</strain>
    </source>
</reference>
<comment type="caution">
    <text evidence="1">The sequence shown here is derived from an EMBL/GenBank/DDBJ whole genome shotgun (WGS) entry which is preliminary data.</text>
</comment>
<protein>
    <submittedName>
        <fullName evidence="1">Immunoglobulin C-2 domain containing protein</fullName>
    </submittedName>
</protein>
<dbReference type="PROSITE" id="PS50835">
    <property type="entry name" value="IG_LIKE"/>
    <property type="match status" value="1"/>
</dbReference>
<accession>A0A132A4F2</accession>
<dbReference type="VEuPathDB" id="VectorBase:SSCA008519"/>
<dbReference type="Proteomes" id="UP000616769">
    <property type="component" value="Unassembled WGS sequence"/>
</dbReference>
<dbReference type="InterPro" id="IPR013783">
    <property type="entry name" value="Ig-like_fold"/>
</dbReference>
<dbReference type="Gene3D" id="2.60.40.10">
    <property type="entry name" value="Immunoglobulins"/>
    <property type="match status" value="1"/>
</dbReference>
<evidence type="ECO:0000313" key="2">
    <source>
        <dbReference type="Proteomes" id="UP000616769"/>
    </source>
</evidence>
<dbReference type="PANTHER" id="PTHR23278">
    <property type="entry name" value="SIDESTEP PROTEIN"/>
    <property type="match status" value="1"/>
</dbReference>
<dbReference type="InterPro" id="IPR013098">
    <property type="entry name" value="Ig_I-set"/>
</dbReference>
<proteinExistence type="predicted"/>
<sequence>MGSNSLSQDILEGSNVYFECDIKANPYVDVFGWKLNGEIFNISTISGLEERNTSLLITNVNHRHYGQYQCYAANSIGQSESESVFLDIKCLYQF</sequence>
<gene>
    <name evidence="1" type="ORF">QR98_0043290</name>
</gene>
<dbReference type="Pfam" id="PF07679">
    <property type="entry name" value="I-set"/>
    <property type="match status" value="1"/>
</dbReference>
<dbReference type="PANTHER" id="PTHR23278:SF19">
    <property type="entry name" value="OBSCURIN"/>
    <property type="match status" value="1"/>
</dbReference>
<dbReference type="InterPro" id="IPR003599">
    <property type="entry name" value="Ig_sub"/>
</dbReference>
<dbReference type="InterPro" id="IPR007110">
    <property type="entry name" value="Ig-like_dom"/>
</dbReference>
<dbReference type="SUPFAM" id="SSF48726">
    <property type="entry name" value="Immunoglobulin"/>
    <property type="match status" value="1"/>
</dbReference>
<evidence type="ECO:0000313" key="1">
    <source>
        <dbReference type="EMBL" id="KPM05857.1"/>
    </source>
</evidence>
<dbReference type="EMBL" id="JXLN01010512">
    <property type="protein sequence ID" value="KPM05857.1"/>
    <property type="molecule type" value="Genomic_DNA"/>
</dbReference>